<dbReference type="SMART" id="SM00382">
    <property type="entry name" value="AAA"/>
    <property type="match status" value="1"/>
</dbReference>
<dbReference type="InterPro" id="IPR039421">
    <property type="entry name" value="Type_1_exporter"/>
</dbReference>
<dbReference type="PROSITE" id="PS00211">
    <property type="entry name" value="ABC_TRANSPORTER_1"/>
    <property type="match status" value="1"/>
</dbReference>
<keyword evidence="2 5" id="KW-0067">ATP-binding</keyword>
<evidence type="ECO:0000256" key="1">
    <source>
        <dbReference type="ARBA" id="ARBA00022741"/>
    </source>
</evidence>
<gene>
    <name evidence="5" type="primary">cydC</name>
    <name evidence="5" type="ORF">GCM10009092_32810</name>
</gene>
<name>A0ABN0XJT5_9ALTE</name>
<feature type="transmembrane region" description="Helical" evidence="3">
    <location>
        <begin position="108"/>
        <end position="135"/>
    </location>
</feature>
<evidence type="ECO:0000256" key="2">
    <source>
        <dbReference type="ARBA" id="ARBA00022840"/>
    </source>
</evidence>
<dbReference type="Proteomes" id="UP001501757">
    <property type="component" value="Unassembled WGS sequence"/>
</dbReference>
<evidence type="ECO:0000256" key="3">
    <source>
        <dbReference type="SAM" id="Phobius"/>
    </source>
</evidence>
<dbReference type="RefSeq" id="WP_343846321.1">
    <property type="nucleotide sequence ID" value="NZ_BAAAEI010000020.1"/>
</dbReference>
<proteinExistence type="predicted"/>
<dbReference type="PANTHER" id="PTHR24221">
    <property type="entry name" value="ATP-BINDING CASSETTE SUB-FAMILY B"/>
    <property type="match status" value="1"/>
</dbReference>
<protein>
    <submittedName>
        <fullName evidence="5">Cysteine/glutathione ABC transporter ATP-binding protein/permease CydC</fullName>
    </submittedName>
</protein>
<comment type="caution">
    <text evidence="5">The sequence shown here is derived from an EMBL/GenBank/DDBJ whole genome shotgun (WGS) entry which is preliminary data.</text>
</comment>
<dbReference type="InterPro" id="IPR017871">
    <property type="entry name" value="ABC_transporter-like_CS"/>
</dbReference>
<evidence type="ECO:0000259" key="4">
    <source>
        <dbReference type="PROSITE" id="PS50893"/>
    </source>
</evidence>
<keyword evidence="3" id="KW-0472">Membrane</keyword>
<dbReference type="InterPro" id="IPR003593">
    <property type="entry name" value="AAA+_ATPase"/>
</dbReference>
<feature type="domain" description="ABC transporter" evidence="4">
    <location>
        <begin position="295"/>
        <end position="508"/>
    </location>
</feature>
<evidence type="ECO:0000313" key="6">
    <source>
        <dbReference type="Proteomes" id="UP001501757"/>
    </source>
</evidence>
<keyword evidence="1" id="KW-0547">Nucleotide-binding</keyword>
<dbReference type="GO" id="GO:0005524">
    <property type="term" value="F:ATP binding"/>
    <property type="evidence" value="ECO:0007669"/>
    <property type="project" value="UniProtKB-KW"/>
</dbReference>
<dbReference type="InterPro" id="IPR027417">
    <property type="entry name" value="P-loop_NTPase"/>
</dbReference>
<dbReference type="InterPro" id="IPR003439">
    <property type="entry name" value="ABC_transporter-like_ATP-bd"/>
</dbReference>
<keyword evidence="6" id="KW-1185">Reference proteome</keyword>
<dbReference type="Pfam" id="PF00005">
    <property type="entry name" value="ABC_tran"/>
    <property type="match status" value="1"/>
</dbReference>
<keyword evidence="3" id="KW-0812">Transmembrane</keyword>
<dbReference type="Gene3D" id="3.40.50.300">
    <property type="entry name" value="P-loop containing nucleotide triphosphate hydrolases"/>
    <property type="match status" value="1"/>
</dbReference>
<dbReference type="PANTHER" id="PTHR24221:SF654">
    <property type="entry name" value="ATP-BINDING CASSETTE SUB-FAMILY B MEMBER 6"/>
    <property type="match status" value="1"/>
</dbReference>
<feature type="transmembrane region" description="Helical" evidence="3">
    <location>
        <begin position="217"/>
        <end position="234"/>
    </location>
</feature>
<accession>A0ABN0XJT5</accession>
<sequence length="509" mass="56010">MKHNLLATLLAAIHIAAGLILLIFSSWFIAACAIAAPGFNYMLPAVVIRALAMIRIASGYGQMWLGHKQLLERLAATRLTLFKRLHNSRLPQQDANTEALVQHTEAVAALWVAWISQQAGLVLTLLISQLALMWLTPAVAVYGWGLLMGVLLSFGWVCLKALSDSEQLLQHKQRFRQQTNAQLSSCSLWHMQSELHLADASAMWLAQQHIQNRADHALWRLHGVSLLLLIMVLYQAPAALLGQAKLLIPVMLLLTARDWLAGPLRSQQALADYRNGKTQLTHLAIQNVSQQTLDMPLEQIQLKAFQVSNRSLPPMSLSLQSGQLLLLQGGSGSGKTSLLQALFGLISYQGERLINGQTLTQGVVTGWYLAQQQPVCLAGSLRDNLQIASAAASDTKLIEVLRQANLSHLENALDEWLGETGRKLSGGELKRLNLARAWLSEASLWCLDEPFEGLDSHQQQLMADSINRAAANRIIVLASHLRPTNLNVSQTLDMDKLIEANARAGRKVS</sequence>
<reference evidence="5 6" key="1">
    <citation type="journal article" date="2019" name="Int. J. Syst. Evol. Microbiol.">
        <title>The Global Catalogue of Microorganisms (GCM) 10K type strain sequencing project: providing services to taxonomists for standard genome sequencing and annotation.</title>
        <authorList>
            <consortium name="The Broad Institute Genomics Platform"/>
            <consortium name="The Broad Institute Genome Sequencing Center for Infectious Disease"/>
            <person name="Wu L."/>
            <person name="Ma J."/>
        </authorList>
    </citation>
    <scope>NUCLEOTIDE SEQUENCE [LARGE SCALE GENOMIC DNA]</scope>
    <source>
        <strain evidence="5 6">JCM 13378</strain>
    </source>
</reference>
<evidence type="ECO:0000313" key="5">
    <source>
        <dbReference type="EMBL" id="GAA0365879.1"/>
    </source>
</evidence>
<feature type="transmembrane region" description="Helical" evidence="3">
    <location>
        <begin position="141"/>
        <end position="162"/>
    </location>
</feature>
<organism evidence="5 6">
    <name type="scientific">Bowmanella denitrificans</name>
    <dbReference type="NCBI Taxonomy" id="366582"/>
    <lineage>
        <taxon>Bacteria</taxon>
        <taxon>Pseudomonadati</taxon>
        <taxon>Pseudomonadota</taxon>
        <taxon>Gammaproteobacteria</taxon>
        <taxon>Alteromonadales</taxon>
        <taxon>Alteromonadaceae</taxon>
        <taxon>Bowmanella</taxon>
    </lineage>
</organism>
<dbReference type="EMBL" id="BAAAEI010000020">
    <property type="protein sequence ID" value="GAA0365879.1"/>
    <property type="molecule type" value="Genomic_DNA"/>
</dbReference>
<dbReference type="PROSITE" id="PS51257">
    <property type="entry name" value="PROKAR_LIPOPROTEIN"/>
    <property type="match status" value="1"/>
</dbReference>
<dbReference type="SUPFAM" id="SSF52540">
    <property type="entry name" value="P-loop containing nucleoside triphosphate hydrolases"/>
    <property type="match status" value="1"/>
</dbReference>
<keyword evidence="3" id="KW-1133">Transmembrane helix</keyword>
<dbReference type="PROSITE" id="PS50893">
    <property type="entry name" value="ABC_TRANSPORTER_2"/>
    <property type="match status" value="1"/>
</dbReference>